<organism evidence="2 3">
    <name type="scientific">Mucilaginibacter mali</name>
    <dbReference type="NCBI Taxonomy" id="2740462"/>
    <lineage>
        <taxon>Bacteria</taxon>
        <taxon>Pseudomonadati</taxon>
        <taxon>Bacteroidota</taxon>
        <taxon>Sphingobacteriia</taxon>
        <taxon>Sphingobacteriales</taxon>
        <taxon>Sphingobacteriaceae</taxon>
        <taxon>Mucilaginibacter</taxon>
    </lineage>
</organism>
<accession>A0A7D4UF99</accession>
<dbReference type="KEGG" id="mmab:HQ865_10000"/>
<name>A0A7D4UF99_9SPHI</name>
<keyword evidence="3" id="KW-1185">Reference proteome</keyword>
<feature type="transmembrane region" description="Helical" evidence="1">
    <location>
        <begin position="6"/>
        <end position="28"/>
    </location>
</feature>
<dbReference type="RefSeq" id="WP_173414766.1">
    <property type="nucleotide sequence ID" value="NZ_CP054139.1"/>
</dbReference>
<feature type="transmembrane region" description="Helical" evidence="1">
    <location>
        <begin position="113"/>
        <end position="134"/>
    </location>
</feature>
<sequence length="149" mass="16825">MGIDTDYLVLIIGTLFLCAGLYQLTRFVKLKKSGIRIKGNICDLVKRDGGEDIGEKMFLVVKFTTGDCRQIIKETNIIAPDGAKYTTADTVNVIYDPRDPENCIIYNQEKIPYIFLFCLIIGIVMLALSLLAIYTNNPDMHYEGEYRLG</sequence>
<keyword evidence="1" id="KW-0472">Membrane</keyword>
<protein>
    <submittedName>
        <fullName evidence="2">DUF3592 domain-containing protein</fullName>
    </submittedName>
</protein>
<evidence type="ECO:0000313" key="2">
    <source>
        <dbReference type="EMBL" id="QKJ30076.1"/>
    </source>
</evidence>
<dbReference type="AlphaFoldDB" id="A0A7D4UF99"/>
<keyword evidence="1" id="KW-0812">Transmembrane</keyword>
<gene>
    <name evidence="2" type="ORF">HQ865_10000</name>
</gene>
<reference evidence="2 3" key="1">
    <citation type="submission" date="2020-05" db="EMBL/GenBank/DDBJ databases">
        <title>Mucilaginibacter mali sp. nov.</title>
        <authorList>
            <person name="Kim H.S."/>
            <person name="Lee K.C."/>
            <person name="Suh M.K."/>
            <person name="Kim J.-S."/>
            <person name="Han K.-I."/>
            <person name="Eom M.K."/>
            <person name="Shin Y.K."/>
            <person name="Lee J.-S."/>
        </authorList>
    </citation>
    <scope>NUCLEOTIDE SEQUENCE [LARGE SCALE GENOMIC DNA]</scope>
    <source>
        <strain evidence="2 3">G2-14</strain>
    </source>
</reference>
<keyword evidence="1" id="KW-1133">Transmembrane helix</keyword>
<proteinExistence type="predicted"/>
<dbReference type="Proteomes" id="UP000505355">
    <property type="component" value="Chromosome"/>
</dbReference>
<evidence type="ECO:0000313" key="3">
    <source>
        <dbReference type="Proteomes" id="UP000505355"/>
    </source>
</evidence>
<dbReference type="EMBL" id="CP054139">
    <property type="protein sequence ID" value="QKJ30076.1"/>
    <property type="molecule type" value="Genomic_DNA"/>
</dbReference>
<evidence type="ECO:0000256" key="1">
    <source>
        <dbReference type="SAM" id="Phobius"/>
    </source>
</evidence>